<evidence type="ECO:0000313" key="1">
    <source>
        <dbReference type="EMBL" id="SHE25958.1"/>
    </source>
</evidence>
<organism evidence="1 2">
    <name type="scientific">Actinomyces glycerinitolerans</name>
    <dbReference type="NCBI Taxonomy" id="1892869"/>
    <lineage>
        <taxon>Bacteria</taxon>
        <taxon>Bacillati</taxon>
        <taxon>Actinomycetota</taxon>
        <taxon>Actinomycetes</taxon>
        <taxon>Actinomycetales</taxon>
        <taxon>Actinomycetaceae</taxon>
        <taxon>Actinomyces</taxon>
    </lineage>
</organism>
<dbReference type="Proteomes" id="UP000184291">
    <property type="component" value="Unassembled WGS sequence"/>
</dbReference>
<evidence type="ECO:0000313" key="2">
    <source>
        <dbReference type="Proteomes" id="UP000184291"/>
    </source>
</evidence>
<dbReference type="PANTHER" id="PTHR36849:SF1">
    <property type="entry name" value="CYTOPLASMIC PROTEIN"/>
    <property type="match status" value="1"/>
</dbReference>
<dbReference type="PANTHER" id="PTHR36849">
    <property type="entry name" value="CYTOPLASMIC PROTEIN-RELATED"/>
    <property type="match status" value="1"/>
</dbReference>
<gene>
    <name evidence="1" type="ORF">ACGLYG10_2195</name>
</gene>
<dbReference type="STRING" id="1892869.ACGLYG10_2195"/>
<dbReference type="EMBL" id="FQTT01000012">
    <property type="protein sequence ID" value="SHE25958.1"/>
    <property type="molecule type" value="Genomic_DNA"/>
</dbReference>
<dbReference type="AlphaFoldDB" id="A0A1M4S197"/>
<proteinExistence type="predicted"/>
<dbReference type="InterPro" id="IPR052552">
    <property type="entry name" value="YeaO-like"/>
</dbReference>
<accession>A0A1M4S197</accession>
<keyword evidence="2" id="KW-1185">Reference proteome</keyword>
<reference evidence="2" key="1">
    <citation type="submission" date="2016-09" db="EMBL/GenBank/DDBJ databases">
        <authorList>
            <person name="Strepis N."/>
        </authorList>
    </citation>
    <scope>NUCLEOTIDE SEQUENCE [LARGE SCALE GENOMIC DNA]</scope>
</reference>
<sequence length="148" mass="15862">MDAYGGAMSPASGPVVPSAALPCSDAVVLKGVRETPAPDDGLRVLVDRLWPRGVSKQRAALDDWAKDATPTTALRKAFHSGELDWPQFVDAYRAELAERPEAAAAVAELRRRALAGRVTLLFAGHDHVHTHARVLREAVLGAQDPDLP</sequence>
<dbReference type="Pfam" id="PF22752">
    <property type="entry name" value="DUF488-N3i"/>
    <property type="match status" value="1"/>
</dbReference>
<name>A0A1M4S197_9ACTO</name>
<protein>
    <submittedName>
        <fullName evidence="1">Uncharacterized protein</fullName>
    </submittedName>
</protein>